<evidence type="ECO:0000256" key="4">
    <source>
        <dbReference type="ARBA" id="ARBA00023239"/>
    </source>
</evidence>
<dbReference type="EC" id="4.2.1.75" evidence="3 9"/>
<comment type="function">
    <text evidence="6 9">Catalyzes cyclization of the linear tetrapyrrole, hydroxymethylbilane, to the macrocyclic uroporphyrinogen III.</text>
</comment>
<reference evidence="11 12" key="1">
    <citation type="submission" date="2023-01" db="EMBL/GenBank/DDBJ databases">
        <title>Sporosarcina sp. nov., isolated from Korean tranditional fermented seafood 'Jeotgal'.</title>
        <authorList>
            <person name="Yang A.-I."/>
        </authorList>
    </citation>
    <scope>NUCLEOTIDE SEQUENCE [LARGE SCALE GENOMIC DNA]</scope>
    <source>
        <strain evidence="11 12">B2O-1</strain>
    </source>
</reference>
<evidence type="ECO:0000313" key="11">
    <source>
        <dbReference type="EMBL" id="WOV82959.1"/>
    </source>
</evidence>
<dbReference type="PANTHER" id="PTHR38042">
    <property type="entry name" value="UROPORPHYRINOGEN-III SYNTHASE, CHLOROPLASTIC"/>
    <property type="match status" value="1"/>
</dbReference>
<evidence type="ECO:0000256" key="8">
    <source>
        <dbReference type="ARBA" id="ARBA00048617"/>
    </source>
</evidence>
<proteinExistence type="inferred from homology"/>
<comment type="catalytic activity">
    <reaction evidence="8 9">
        <text>hydroxymethylbilane = uroporphyrinogen III + H2O</text>
        <dbReference type="Rhea" id="RHEA:18965"/>
        <dbReference type="ChEBI" id="CHEBI:15377"/>
        <dbReference type="ChEBI" id="CHEBI:57308"/>
        <dbReference type="ChEBI" id="CHEBI:57845"/>
        <dbReference type="EC" id="4.2.1.75"/>
    </reaction>
</comment>
<dbReference type="Gene3D" id="3.40.50.10090">
    <property type="match status" value="2"/>
</dbReference>
<evidence type="ECO:0000256" key="1">
    <source>
        <dbReference type="ARBA" id="ARBA00004772"/>
    </source>
</evidence>
<name>A0ABZ0KRX6_9BACL</name>
<evidence type="ECO:0000256" key="6">
    <source>
        <dbReference type="ARBA" id="ARBA00037589"/>
    </source>
</evidence>
<dbReference type="InterPro" id="IPR039793">
    <property type="entry name" value="UROS/Hem4"/>
</dbReference>
<gene>
    <name evidence="11" type="ORF">PGH26_08380</name>
</gene>
<organism evidence="11 12">
    <name type="scientific">Sporosarcina jeotgali</name>
    <dbReference type="NCBI Taxonomy" id="3020056"/>
    <lineage>
        <taxon>Bacteria</taxon>
        <taxon>Bacillati</taxon>
        <taxon>Bacillota</taxon>
        <taxon>Bacilli</taxon>
        <taxon>Bacillales</taxon>
        <taxon>Caryophanaceae</taxon>
        <taxon>Sporosarcina</taxon>
    </lineage>
</organism>
<evidence type="ECO:0000256" key="2">
    <source>
        <dbReference type="ARBA" id="ARBA00008133"/>
    </source>
</evidence>
<dbReference type="RefSeq" id="WP_323690630.1">
    <property type="nucleotide sequence ID" value="NZ_CP116341.1"/>
</dbReference>
<accession>A0ABZ0KRX6</accession>
<dbReference type="PANTHER" id="PTHR38042:SF1">
    <property type="entry name" value="UROPORPHYRINOGEN-III SYNTHASE, CHLOROPLASTIC"/>
    <property type="match status" value="1"/>
</dbReference>
<evidence type="ECO:0000313" key="12">
    <source>
        <dbReference type="Proteomes" id="UP001303532"/>
    </source>
</evidence>
<comment type="pathway">
    <text evidence="1 9">Porphyrin-containing compound metabolism; protoporphyrin-IX biosynthesis; coproporphyrinogen-III from 5-aminolevulinate: step 3/4.</text>
</comment>
<protein>
    <recommendedName>
        <fullName evidence="7 9">Uroporphyrinogen-III synthase</fullName>
        <ecNumber evidence="3 9">4.2.1.75</ecNumber>
    </recommendedName>
</protein>
<dbReference type="Proteomes" id="UP001303532">
    <property type="component" value="Chromosome"/>
</dbReference>
<evidence type="ECO:0000259" key="10">
    <source>
        <dbReference type="Pfam" id="PF02602"/>
    </source>
</evidence>
<keyword evidence="4 9" id="KW-0456">Lyase</keyword>
<keyword evidence="12" id="KW-1185">Reference proteome</keyword>
<dbReference type="InterPro" id="IPR003754">
    <property type="entry name" value="4pyrrol_synth_uPrphyn_synth"/>
</dbReference>
<dbReference type="InterPro" id="IPR036108">
    <property type="entry name" value="4pyrrol_syn_uPrphyn_synt_sf"/>
</dbReference>
<dbReference type="SUPFAM" id="SSF69618">
    <property type="entry name" value="HemD-like"/>
    <property type="match status" value="1"/>
</dbReference>
<evidence type="ECO:0000256" key="7">
    <source>
        <dbReference type="ARBA" id="ARBA00040167"/>
    </source>
</evidence>
<dbReference type="Pfam" id="PF02602">
    <property type="entry name" value="HEM4"/>
    <property type="match status" value="1"/>
</dbReference>
<evidence type="ECO:0000256" key="9">
    <source>
        <dbReference type="RuleBase" id="RU366031"/>
    </source>
</evidence>
<evidence type="ECO:0000256" key="5">
    <source>
        <dbReference type="ARBA" id="ARBA00023244"/>
    </source>
</evidence>
<sequence>MVNKFPLSGETVIFTSTKKSEEPFDLVKQLGGSPVSYPLIRTVERICEEDHERLVQAQSYDWLIFTSQSAVAAFKQKLQRFGLEPTNFQLNVAAVGDKTAYALEQMGLGVDFIPEVFSADVFVQQFNPEGDSLRALFIKGNLAGTLISTELSLTVDEWTVYETLPEITSADQIIEIVKDQASVSILFASPSAVTVFKERVAPETGWTGFTIGAIGHITERALREAGAPVHAMPETYTLPELVRTLAESKGRN</sequence>
<evidence type="ECO:0000256" key="3">
    <source>
        <dbReference type="ARBA" id="ARBA00013109"/>
    </source>
</evidence>
<comment type="similarity">
    <text evidence="2 9">Belongs to the uroporphyrinogen-III synthase family.</text>
</comment>
<feature type="domain" description="Tetrapyrrole biosynthesis uroporphyrinogen III synthase" evidence="10">
    <location>
        <begin position="26"/>
        <end position="242"/>
    </location>
</feature>
<dbReference type="EMBL" id="CP116341">
    <property type="protein sequence ID" value="WOV82959.1"/>
    <property type="molecule type" value="Genomic_DNA"/>
</dbReference>
<dbReference type="CDD" id="cd06578">
    <property type="entry name" value="HemD"/>
    <property type="match status" value="1"/>
</dbReference>
<keyword evidence="5 9" id="KW-0627">Porphyrin biosynthesis</keyword>